<gene>
    <name evidence="1" type="ORF">CLV84_4311</name>
</gene>
<dbReference type="AlphaFoldDB" id="A0A2S6HZT2"/>
<accession>A0A2S6HZT2</accession>
<dbReference type="EMBL" id="PTJC01000010">
    <property type="protein sequence ID" value="PPK83938.1"/>
    <property type="molecule type" value="Genomic_DNA"/>
</dbReference>
<dbReference type="RefSeq" id="WP_104421869.1">
    <property type="nucleotide sequence ID" value="NZ_PTJC01000010.1"/>
</dbReference>
<organism evidence="1 2">
    <name type="scientific">Neolewinella xylanilytica</name>
    <dbReference type="NCBI Taxonomy" id="1514080"/>
    <lineage>
        <taxon>Bacteria</taxon>
        <taxon>Pseudomonadati</taxon>
        <taxon>Bacteroidota</taxon>
        <taxon>Saprospiria</taxon>
        <taxon>Saprospirales</taxon>
        <taxon>Lewinellaceae</taxon>
        <taxon>Neolewinella</taxon>
    </lineage>
</organism>
<protein>
    <submittedName>
        <fullName evidence="1">Uncharacterized protein</fullName>
    </submittedName>
</protein>
<evidence type="ECO:0000313" key="2">
    <source>
        <dbReference type="Proteomes" id="UP000237662"/>
    </source>
</evidence>
<dbReference type="Proteomes" id="UP000237662">
    <property type="component" value="Unassembled WGS sequence"/>
</dbReference>
<evidence type="ECO:0000313" key="1">
    <source>
        <dbReference type="EMBL" id="PPK83938.1"/>
    </source>
</evidence>
<name>A0A2S6HZT2_9BACT</name>
<proteinExistence type="predicted"/>
<reference evidence="1 2" key="1">
    <citation type="submission" date="2018-02" db="EMBL/GenBank/DDBJ databases">
        <title>Genomic Encyclopedia of Archaeal and Bacterial Type Strains, Phase II (KMG-II): from individual species to whole genera.</title>
        <authorList>
            <person name="Goeker M."/>
        </authorList>
    </citation>
    <scope>NUCLEOTIDE SEQUENCE [LARGE SCALE GENOMIC DNA]</scope>
    <source>
        <strain evidence="1 2">DSM 29526</strain>
    </source>
</reference>
<dbReference type="OrthoDB" id="10012380at2"/>
<comment type="caution">
    <text evidence="1">The sequence shown here is derived from an EMBL/GenBank/DDBJ whole genome shotgun (WGS) entry which is preliminary data.</text>
</comment>
<sequence length="213" mass="25038">MKDFHMADDARFTEEMLFKGEPQDSTDFDVQVNKNCRKGDRHPPEDFVADSDVCYHCYYRELGEMMTDTFKVRPSKHLDFIHHQVKLRKDPLTFLQELEDLVVNNEGYLDNAEYGLHNKYLAIIKAIRERLETSLPDKIKAANLIELPHFLVSENPASIIRVRKLFPDLGFSARHCLIHHLLCRFQLFLCRRRSKIFFCWHFGKICHPVIGCG</sequence>
<keyword evidence="2" id="KW-1185">Reference proteome</keyword>